<dbReference type="KEGG" id="ege:EM595_2579"/>
<dbReference type="AlphaFoldDB" id="A0A0U5L246"/>
<keyword evidence="2" id="KW-1185">Reference proteome</keyword>
<name>A0A0U5L246_9GAMM</name>
<proteinExistence type="predicted"/>
<dbReference type="EMBL" id="LN907827">
    <property type="protein sequence ID" value="CUU24810.1"/>
    <property type="molecule type" value="Genomic_DNA"/>
</dbReference>
<sequence>MHPMVYLHSLAFNEDKIMKKSVISAVALLLLAGCTANKPGAFERIDEDTTAHTVQYRFDPARVNNDAMQVDLSQYCSERGFDKVDPLPSQDSHIPGLKKTWYQCNYAIKS</sequence>
<gene>
    <name evidence="1" type="ORF">EM595_2579</name>
</gene>
<dbReference type="PATRIC" id="fig|1619313.3.peg.2682"/>
<evidence type="ECO:0000313" key="1">
    <source>
        <dbReference type="EMBL" id="CUU24810.1"/>
    </source>
</evidence>
<dbReference type="Proteomes" id="UP000059419">
    <property type="component" value="Chromosome 1"/>
</dbReference>
<protein>
    <submittedName>
        <fullName evidence="1">Uncharacterized protein</fullName>
    </submittedName>
</protein>
<evidence type="ECO:0000313" key="2">
    <source>
        <dbReference type="Proteomes" id="UP000059419"/>
    </source>
</evidence>
<dbReference type="STRING" id="1619313.EM595_2579"/>
<organism evidence="1 2">
    <name type="scientific">Duffyella gerundensis</name>
    <dbReference type="NCBI Taxonomy" id="1619313"/>
    <lineage>
        <taxon>Bacteria</taxon>
        <taxon>Pseudomonadati</taxon>
        <taxon>Pseudomonadota</taxon>
        <taxon>Gammaproteobacteria</taxon>
        <taxon>Enterobacterales</taxon>
        <taxon>Erwiniaceae</taxon>
        <taxon>Duffyella</taxon>
    </lineage>
</organism>
<reference evidence="2" key="1">
    <citation type="submission" date="2015-11" db="EMBL/GenBank/DDBJ databases">
        <authorList>
            <person name="Blom J."/>
        </authorList>
    </citation>
    <scope>NUCLEOTIDE SEQUENCE [LARGE SCALE GENOMIC DNA]</scope>
</reference>
<accession>A0A0U5L246</accession>